<dbReference type="EMBL" id="CP114202">
    <property type="protein sequence ID" value="WAU01268.1"/>
    <property type="molecule type" value="Genomic_DNA"/>
</dbReference>
<accession>A0ABY7IR79</accession>
<keyword evidence="2" id="KW-1185">Reference proteome</keyword>
<gene>
    <name evidence="1" type="ORF">STRLI_007595</name>
</gene>
<reference evidence="1 2" key="1">
    <citation type="submission" date="2022-12" db="EMBL/GenBank/DDBJ databases">
        <authorList>
            <person name="Ruckert C."/>
            <person name="Busche T."/>
            <person name="Kalinowski J."/>
            <person name="Wittmann C."/>
        </authorList>
    </citation>
    <scope>NUCLEOTIDE SEQUENCE [LARGE SCALE GENOMIC DNA]</scope>
    <source>
        <strain evidence="1 2">DSM 40555</strain>
    </source>
</reference>
<organism evidence="1 2">
    <name type="scientific">Streptomyces nigrescens</name>
    <dbReference type="NCBI Taxonomy" id="1920"/>
    <lineage>
        <taxon>Bacteria</taxon>
        <taxon>Bacillati</taxon>
        <taxon>Actinomycetota</taxon>
        <taxon>Actinomycetes</taxon>
        <taxon>Kitasatosporales</taxon>
        <taxon>Streptomycetaceae</taxon>
        <taxon>Streptomyces</taxon>
    </lineage>
</organism>
<dbReference type="Proteomes" id="UP001210609">
    <property type="component" value="Chromosome"/>
</dbReference>
<protein>
    <submittedName>
        <fullName evidence="1">Uncharacterized protein</fullName>
    </submittedName>
</protein>
<evidence type="ECO:0000313" key="2">
    <source>
        <dbReference type="Proteomes" id="UP001210609"/>
    </source>
</evidence>
<evidence type="ECO:0000313" key="1">
    <source>
        <dbReference type="EMBL" id="WAU01268.1"/>
    </source>
</evidence>
<sequence>MSRDAVTSPPYGLREAFLVRSSTARFLLHCTPTEAAGARLRAGLVHEAGEGAPDAAARCRVIRAAGLSGAVPAPGVCRGPKHHHSGGPSPGVRYHGRHGVAHLLLALAAQPEPARPWAHRLPPVPAG</sequence>
<proteinExistence type="predicted"/>
<name>A0ABY7IR79_STRNI</name>